<dbReference type="RefSeq" id="XP_007311877.1">
    <property type="nucleotide sequence ID" value="XM_007311815.1"/>
</dbReference>
<dbReference type="OrthoDB" id="3257409at2759"/>
<sequence>EDLEASDIAILRQYSYKLRHHLTDAAYRDLPFAMPDSHVPSLEIAQTRIAHLAGFKPEIFDCCPNVCMCYTGPYAEDRQCRICHTPRHNANGRARKRFTYLPLIPRLKAMLASRAVASKMTYRAEGHKPVDGEISDFMDSKRYQRLKREYVVINHRTLPHKFFQDGRDVAFGLSTDGFAPFRRRKSTC</sequence>
<feature type="non-terminal residue" evidence="1">
    <location>
        <position position="188"/>
    </location>
</feature>
<gene>
    <name evidence="1" type="ORF">STEHIDRAFT_29075</name>
</gene>
<protein>
    <submittedName>
        <fullName evidence="1">Uncharacterized protein</fullName>
    </submittedName>
</protein>
<dbReference type="EMBL" id="JH687440">
    <property type="protein sequence ID" value="EIM79025.1"/>
    <property type="molecule type" value="Genomic_DNA"/>
</dbReference>
<reference evidence="2" key="1">
    <citation type="journal article" date="2012" name="Science">
        <title>The Paleozoic origin of enzymatic lignin decomposition reconstructed from 31 fungal genomes.</title>
        <authorList>
            <person name="Floudas D."/>
            <person name="Binder M."/>
            <person name="Riley R."/>
            <person name="Barry K."/>
            <person name="Blanchette R.A."/>
            <person name="Henrissat B."/>
            <person name="Martinez A.T."/>
            <person name="Otillar R."/>
            <person name="Spatafora J.W."/>
            <person name="Yadav J.S."/>
            <person name="Aerts A."/>
            <person name="Benoit I."/>
            <person name="Boyd A."/>
            <person name="Carlson A."/>
            <person name="Copeland A."/>
            <person name="Coutinho P.M."/>
            <person name="de Vries R.P."/>
            <person name="Ferreira P."/>
            <person name="Findley K."/>
            <person name="Foster B."/>
            <person name="Gaskell J."/>
            <person name="Glotzer D."/>
            <person name="Gorecki P."/>
            <person name="Heitman J."/>
            <person name="Hesse C."/>
            <person name="Hori C."/>
            <person name="Igarashi K."/>
            <person name="Jurgens J.A."/>
            <person name="Kallen N."/>
            <person name="Kersten P."/>
            <person name="Kohler A."/>
            <person name="Kuees U."/>
            <person name="Kumar T.K.A."/>
            <person name="Kuo A."/>
            <person name="LaButti K."/>
            <person name="Larrondo L.F."/>
            <person name="Lindquist E."/>
            <person name="Ling A."/>
            <person name="Lombard V."/>
            <person name="Lucas S."/>
            <person name="Lundell T."/>
            <person name="Martin R."/>
            <person name="McLaughlin D.J."/>
            <person name="Morgenstern I."/>
            <person name="Morin E."/>
            <person name="Murat C."/>
            <person name="Nagy L.G."/>
            <person name="Nolan M."/>
            <person name="Ohm R.A."/>
            <person name="Patyshakuliyeva A."/>
            <person name="Rokas A."/>
            <person name="Ruiz-Duenas F.J."/>
            <person name="Sabat G."/>
            <person name="Salamov A."/>
            <person name="Samejima M."/>
            <person name="Schmutz J."/>
            <person name="Slot J.C."/>
            <person name="St John F."/>
            <person name="Stenlid J."/>
            <person name="Sun H."/>
            <person name="Sun S."/>
            <person name="Syed K."/>
            <person name="Tsang A."/>
            <person name="Wiebenga A."/>
            <person name="Young D."/>
            <person name="Pisabarro A."/>
            <person name="Eastwood D.C."/>
            <person name="Martin F."/>
            <person name="Cullen D."/>
            <person name="Grigoriev I.V."/>
            <person name="Hibbett D.S."/>
        </authorList>
    </citation>
    <scope>NUCLEOTIDE SEQUENCE [LARGE SCALE GENOMIC DNA]</scope>
    <source>
        <strain evidence="2">FP-91666</strain>
    </source>
</reference>
<dbReference type="GeneID" id="18804396"/>
<dbReference type="KEGG" id="shs:STEHIDRAFT_29075"/>
<dbReference type="eggNOG" id="ENOG502SGWV">
    <property type="taxonomic scope" value="Eukaryota"/>
</dbReference>
<dbReference type="OMA" id="AMVANRH"/>
<feature type="non-terminal residue" evidence="1">
    <location>
        <position position="1"/>
    </location>
</feature>
<evidence type="ECO:0000313" key="2">
    <source>
        <dbReference type="Proteomes" id="UP000053927"/>
    </source>
</evidence>
<evidence type="ECO:0000313" key="1">
    <source>
        <dbReference type="EMBL" id="EIM79025.1"/>
    </source>
</evidence>
<keyword evidence="2" id="KW-1185">Reference proteome</keyword>
<name>R7RW75_STEHR</name>
<organism evidence="1 2">
    <name type="scientific">Stereum hirsutum (strain FP-91666)</name>
    <name type="common">White-rot fungus</name>
    <dbReference type="NCBI Taxonomy" id="721885"/>
    <lineage>
        <taxon>Eukaryota</taxon>
        <taxon>Fungi</taxon>
        <taxon>Dikarya</taxon>
        <taxon>Basidiomycota</taxon>
        <taxon>Agaricomycotina</taxon>
        <taxon>Agaricomycetes</taxon>
        <taxon>Russulales</taxon>
        <taxon>Stereaceae</taxon>
        <taxon>Stereum</taxon>
    </lineage>
</organism>
<accession>R7RW75</accession>
<dbReference type="Proteomes" id="UP000053927">
    <property type="component" value="Unassembled WGS sequence"/>
</dbReference>
<proteinExistence type="predicted"/>
<dbReference type="AlphaFoldDB" id="R7RW75"/>